<dbReference type="GO" id="GO:0005829">
    <property type="term" value="C:cytosol"/>
    <property type="evidence" value="ECO:0007669"/>
    <property type="project" value="TreeGrafter"/>
</dbReference>
<evidence type="ECO:0000313" key="18">
    <source>
        <dbReference type="EMBL" id="CAH0548072.1"/>
    </source>
</evidence>
<evidence type="ECO:0000256" key="1">
    <source>
        <dbReference type="ARBA" id="ARBA00004604"/>
    </source>
</evidence>
<evidence type="ECO:0000256" key="7">
    <source>
        <dbReference type="ARBA" id="ARBA00022884"/>
    </source>
</evidence>
<feature type="region of interest" description="Disordered" evidence="14">
    <location>
        <begin position="532"/>
        <end position="608"/>
    </location>
</feature>
<dbReference type="Pfam" id="PF00271">
    <property type="entry name" value="Helicase_C"/>
    <property type="match status" value="1"/>
</dbReference>
<dbReference type="GO" id="GO:0005730">
    <property type="term" value="C:nucleolus"/>
    <property type="evidence" value="ECO:0007669"/>
    <property type="project" value="UniProtKB-SubCell"/>
</dbReference>
<dbReference type="PROSITE" id="PS00039">
    <property type="entry name" value="DEAD_ATP_HELICASE"/>
    <property type="match status" value="1"/>
</dbReference>
<proteinExistence type="inferred from homology"/>
<evidence type="ECO:0000256" key="3">
    <source>
        <dbReference type="ARBA" id="ARBA00022741"/>
    </source>
</evidence>
<keyword evidence="7" id="KW-0694">RNA-binding</keyword>
<feature type="compositionally biased region" description="Basic residues" evidence="14">
    <location>
        <begin position="598"/>
        <end position="608"/>
    </location>
</feature>
<reference evidence="18" key="1">
    <citation type="submission" date="2021-12" db="EMBL/GenBank/DDBJ databases">
        <authorList>
            <person name="King R."/>
        </authorList>
    </citation>
    <scope>NUCLEOTIDE SEQUENCE</scope>
</reference>
<accession>A0A9P0AUI0</accession>
<dbReference type="Pfam" id="PF00270">
    <property type="entry name" value="DEAD"/>
    <property type="match status" value="1"/>
</dbReference>
<name>A0A9P0AUI0_BRAAE</name>
<feature type="domain" description="DEAD-box RNA helicase Q" evidence="17">
    <location>
        <begin position="119"/>
        <end position="147"/>
    </location>
</feature>
<evidence type="ECO:0000256" key="9">
    <source>
        <dbReference type="ARBA" id="ARBA00024355"/>
    </source>
</evidence>
<evidence type="ECO:0000256" key="11">
    <source>
        <dbReference type="ARBA" id="ARBA00047984"/>
    </source>
</evidence>
<evidence type="ECO:0000256" key="8">
    <source>
        <dbReference type="ARBA" id="ARBA00023242"/>
    </source>
</evidence>
<dbReference type="GO" id="GO:0005524">
    <property type="term" value="F:ATP binding"/>
    <property type="evidence" value="ECO:0007669"/>
    <property type="project" value="UniProtKB-KW"/>
</dbReference>
<keyword evidence="4 13" id="KW-0378">Hydrolase</keyword>
<evidence type="ECO:0000256" key="13">
    <source>
        <dbReference type="RuleBase" id="RU000492"/>
    </source>
</evidence>
<evidence type="ECO:0000256" key="12">
    <source>
        <dbReference type="PROSITE-ProRule" id="PRU00552"/>
    </source>
</evidence>
<sequence length="608" mass="68381">MDAYDIFKKLTRGARFTKKSNTGPKSVNNGLIKEIKIEKEEFDDEKSLTEVKKNYQSNDSIVLLSGLKADSAKKQGKKRKLPSENEDIKKKKLVEEAVNHYRNVNNINVVGRHVPEPAKTFDEFNIAPDLIENLKKCGYSEPTPIQKQAVPVMLEGRQLLSCAPTGSGKTAAFLLPIINGLKGPQKKGFRALILCPTRELAKQTQRECLRLSEGREFRVHVISKIKKALTQYGPKSNKKYDILIATPNRICYLLKQDPPALSLANIEWVVIDEADKLFESGNRGFREQLDEIIAACTLTTKKIAMFSATYTPVVAKWCVRNMKGLVRVTVGQRNAATDLVDQKLVFVGNEQGKLLAFRDVIRQGLNPPVLVFVQSKDRAQQLFNELIYDGINVDAIHADRTQLQRDNTVRSFREGKIWVLICTELMARGVDFKGVNLVVNYDFPPSSISYVHRVGRAGRAGRKGEAITFFTLEDTVNLRSIAHVLRESGCQVPPYMLTLKKQPKKLRKQLEVSAPKRANIETKVRKLRKFKKYDESKKEGGITGKSPAKRKEKGAFAKKNSQKVKKTKNAKSNSSEVTPNKSKAKKLGKKKGPVESKKKTKKPLKPKL</sequence>
<comment type="catalytic activity">
    <reaction evidence="11">
        <text>ATP + H2O = ADP + phosphate + H(+)</text>
        <dbReference type="Rhea" id="RHEA:13065"/>
        <dbReference type="ChEBI" id="CHEBI:15377"/>
        <dbReference type="ChEBI" id="CHEBI:15378"/>
        <dbReference type="ChEBI" id="CHEBI:30616"/>
        <dbReference type="ChEBI" id="CHEBI:43474"/>
        <dbReference type="ChEBI" id="CHEBI:456216"/>
        <dbReference type="EC" id="3.6.4.13"/>
    </reaction>
</comment>
<dbReference type="FunFam" id="3.40.50.300:FF:000759">
    <property type="entry name" value="probable ATP-dependent RNA helicase DDX52"/>
    <property type="match status" value="1"/>
</dbReference>
<evidence type="ECO:0000259" key="16">
    <source>
        <dbReference type="PROSITE" id="PS51194"/>
    </source>
</evidence>
<dbReference type="InterPro" id="IPR050079">
    <property type="entry name" value="DEAD_box_RNA_helicase"/>
</dbReference>
<dbReference type="GO" id="GO:0003724">
    <property type="term" value="F:RNA helicase activity"/>
    <property type="evidence" value="ECO:0007669"/>
    <property type="project" value="UniProtKB-EC"/>
</dbReference>
<dbReference type="GO" id="GO:0010468">
    <property type="term" value="P:regulation of gene expression"/>
    <property type="evidence" value="ECO:0007669"/>
    <property type="project" value="UniProtKB-ARBA"/>
</dbReference>
<dbReference type="Proteomes" id="UP001154078">
    <property type="component" value="Chromosome 1"/>
</dbReference>
<keyword evidence="5 13" id="KW-0347">Helicase</keyword>
<dbReference type="InterPro" id="IPR001650">
    <property type="entry name" value="Helicase_C-like"/>
</dbReference>
<keyword evidence="8" id="KW-0539">Nucleus</keyword>
<dbReference type="EMBL" id="OV121132">
    <property type="protein sequence ID" value="CAH0548072.1"/>
    <property type="molecule type" value="Genomic_DNA"/>
</dbReference>
<dbReference type="EC" id="3.6.4.13" evidence="2"/>
<dbReference type="InterPro" id="IPR044764">
    <property type="entry name" value="DDX52/Rok1_DEADc"/>
</dbReference>
<dbReference type="OrthoDB" id="360161at2759"/>
<dbReference type="PROSITE" id="PS51194">
    <property type="entry name" value="HELICASE_CTER"/>
    <property type="match status" value="1"/>
</dbReference>
<dbReference type="CDD" id="cd18787">
    <property type="entry name" value="SF2_C_DEAD"/>
    <property type="match status" value="1"/>
</dbReference>
<evidence type="ECO:0000256" key="4">
    <source>
        <dbReference type="ARBA" id="ARBA00022801"/>
    </source>
</evidence>
<dbReference type="AlphaFoldDB" id="A0A9P0AUI0"/>
<dbReference type="InterPro" id="IPR000629">
    <property type="entry name" value="RNA-helicase_DEAD-box_CS"/>
</dbReference>
<dbReference type="InterPro" id="IPR014014">
    <property type="entry name" value="RNA_helicase_DEAD_Q_motif"/>
</dbReference>
<gene>
    <name evidence="18" type="ORF">MELIAE_LOCUS1916</name>
</gene>
<evidence type="ECO:0000259" key="17">
    <source>
        <dbReference type="PROSITE" id="PS51195"/>
    </source>
</evidence>
<comment type="subcellular location">
    <subcellularLocation>
        <location evidence="1">Nucleus</location>
        <location evidence="1">Nucleolus</location>
    </subcellularLocation>
</comment>
<evidence type="ECO:0000313" key="19">
    <source>
        <dbReference type="Proteomes" id="UP001154078"/>
    </source>
</evidence>
<evidence type="ECO:0000259" key="15">
    <source>
        <dbReference type="PROSITE" id="PS51192"/>
    </source>
</evidence>
<dbReference type="SUPFAM" id="SSF52540">
    <property type="entry name" value="P-loop containing nucleoside triphosphate hydrolases"/>
    <property type="match status" value="1"/>
</dbReference>
<dbReference type="PROSITE" id="PS51195">
    <property type="entry name" value="Q_MOTIF"/>
    <property type="match status" value="1"/>
</dbReference>
<dbReference type="GO" id="GO:0016787">
    <property type="term" value="F:hydrolase activity"/>
    <property type="evidence" value="ECO:0007669"/>
    <property type="project" value="UniProtKB-KW"/>
</dbReference>
<evidence type="ECO:0000256" key="10">
    <source>
        <dbReference type="ARBA" id="ARBA00044533"/>
    </source>
</evidence>
<feature type="short sequence motif" description="Q motif" evidence="12">
    <location>
        <begin position="119"/>
        <end position="147"/>
    </location>
</feature>
<evidence type="ECO:0000256" key="2">
    <source>
        <dbReference type="ARBA" id="ARBA00012552"/>
    </source>
</evidence>
<dbReference type="SMART" id="SM00490">
    <property type="entry name" value="HELICc"/>
    <property type="match status" value="1"/>
</dbReference>
<evidence type="ECO:0000256" key="5">
    <source>
        <dbReference type="ARBA" id="ARBA00022806"/>
    </source>
</evidence>
<feature type="compositionally biased region" description="Basic residues" evidence="14">
    <location>
        <begin position="560"/>
        <end position="569"/>
    </location>
</feature>
<protein>
    <recommendedName>
        <fullName evidence="10">Probable ATP-dependent RNA helicase DDX52</fullName>
        <ecNumber evidence="2">3.6.4.13</ecNumber>
    </recommendedName>
</protein>
<organism evidence="18 19">
    <name type="scientific">Brassicogethes aeneus</name>
    <name type="common">Rape pollen beetle</name>
    <name type="synonym">Meligethes aeneus</name>
    <dbReference type="NCBI Taxonomy" id="1431903"/>
    <lineage>
        <taxon>Eukaryota</taxon>
        <taxon>Metazoa</taxon>
        <taxon>Ecdysozoa</taxon>
        <taxon>Arthropoda</taxon>
        <taxon>Hexapoda</taxon>
        <taxon>Insecta</taxon>
        <taxon>Pterygota</taxon>
        <taxon>Neoptera</taxon>
        <taxon>Endopterygota</taxon>
        <taxon>Coleoptera</taxon>
        <taxon>Polyphaga</taxon>
        <taxon>Cucujiformia</taxon>
        <taxon>Nitidulidae</taxon>
        <taxon>Meligethinae</taxon>
        <taxon>Brassicogethes</taxon>
    </lineage>
</organism>
<dbReference type="CDD" id="cd17957">
    <property type="entry name" value="DEADc_DDX52"/>
    <property type="match status" value="1"/>
</dbReference>
<feature type="domain" description="Helicase ATP-binding" evidence="15">
    <location>
        <begin position="150"/>
        <end position="328"/>
    </location>
</feature>
<dbReference type="GO" id="GO:0030490">
    <property type="term" value="P:maturation of SSU-rRNA"/>
    <property type="evidence" value="ECO:0007669"/>
    <property type="project" value="InterPro"/>
</dbReference>
<keyword evidence="3 13" id="KW-0547">Nucleotide-binding</keyword>
<dbReference type="GO" id="GO:0003723">
    <property type="term" value="F:RNA binding"/>
    <property type="evidence" value="ECO:0007669"/>
    <property type="project" value="UniProtKB-KW"/>
</dbReference>
<dbReference type="InterPro" id="IPR014001">
    <property type="entry name" value="Helicase_ATP-bd"/>
</dbReference>
<keyword evidence="6 13" id="KW-0067">ATP-binding</keyword>
<dbReference type="PANTHER" id="PTHR47959:SF15">
    <property type="entry name" value="RNA HELICASE"/>
    <property type="match status" value="1"/>
</dbReference>
<dbReference type="Gene3D" id="3.40.50.300">
    <property type="entry name" value="P-loop containing nucleotide triphosphate hydrolases"/>
    <property type="match status" value="2"/>
</dbReference>
<dbReference type="SMART" id="SM00487">
    <property type="entry name" value="DEXDc"/>
    <property type="match status" value="1"/>
</dbReference>
<dbReference type="PROSITE" id="PS51192">
    <property type="entry name" value="HELICASE_ATP_BIND_1"/>
    <property type="match status" value="1"/>
</dbReference>
<dbReference type="InterPro" id="IPR027417">
    <property type="entry name" value="P-loop_NTPase"/>
</dbReference>
<dbReference type="InterPro" id="IPR011545">
    <property type="entry name" value="DEAD/DEAH_box_helicase_dom"/>
</dbReference>
<evidence type="ECO:0000256" key="6">
    <source>
        <dbReference type="ARBA" id="ARBA00022840"/>
    </source>
</evidence>
<evidence type="ECO:0000256" key="14">
    <source>
        <dbReference type="SAM" id="MobiDB-lite"/>
    </source>
</evidence>
<feature type="domain" description="Helicase C-terminal" evidence="16">
    <location>
        <begin position="339"/>
        <end position="500"/>
    </location>
</feature>
<feature type="compositionally biased region" description="Basic residues" evidence="14">
    <location>
        <begin position="582"/>
        <end position="591"/>
    </location>
</feature>
<comment type="similarity">
    <text evidence="9">Belongs to the DEAD box helicase family. DDX52/ROK1 subfamily.</text>
</comment>
<dbReference type="PANTHER" id="PTHR47959">
    <property type="entry name" value="ATP-DEPENDENT RNA HELICASE RHLE-RELATED"/>
    <property type="match status" value="1"/>
</dbReference>
<keyword evidence="19" id="KW-1185">Reference proteome</keyword>